<gene>
    <name evidence="7 12" type="primary">efp</name>
    <name evidence="12" type="ORF">COT62_02875</name>
</gene>
<evidence type="ECO:0000313" key="13">
    <source>
        <dbReference type="Proteomes" id="UP000231198"/>
    </source>
</evidence>
<organism evidence="12 13">
    <name type="scientific">Candidatus Roizmanbacteria bacterium CG09_land_8_20_14_0_10_41_9</name>
    <dbReference type="NCBI Taxonomy" id="1974850"/>
    <lineage>
        <taxon>Bacteria</taxon>
        <taxon>Candidatus Roizmaniibacteriota</taxon>
    </lineage>
</organism>
<comment type="caution">
    <text evidence="12">The sequence shown here is derived from an EMBL/GenBank/DDBJ whole genome shotgun (WGS) entry which is preliminary data.</text>
</comment>
<dbReference type="Pfam" id="PF09285">
    <property type="entry name" value="Elong-fact-P_C"/>
    <property type="match status" value="1"/>
</dbReference>
<dbReference type="FunFam" id="2.40.50.140:FF:000004">
    <property type="entry name" value="Elongation factor P"/>
    <property type="match status" value="1"/>
</dbReference>
<dbReference type="Gene3D" id="2.30.30.30">
    <property type="match status" value="1"/>
</dbReference>
<feature type="domain" description="Translation elongation factor P/YeiP central" evidence="11">
    <location>
        <begin position="68"/>
        <end position="122"/>
    </location>
</feature>
<evidence type="ECO:0000256" key="2">
    <source>
        <dbReference type="ARBA" id="ARBA00004815"/>
    </source>
</evidence>
<dbReference type="AlphaFoldDB" id="A0A2H0WSH5"/>
<dbReference type="SUPFAM" id="SSF50249">
    <property type="entry name" value="Nucleic acid-binding proteins"/>
    <property type="match status" value="2"/>
</dbReference>
<comment type="similarity">
    <text evidence="3 7 9">Belongs to the elongation factor P family.</text>
</comment>
<sequence length="188" mass="21302">MRTNAGNLKKGEFIFYQGEVWQIQKADFYSPGKGSALMKTRVKNVKSAKNVDITYKSNESVETVDVESVEMQYLYKDTENIYFMDSRNYNQYSLPLNIVGTVADYLKEGQRYFVYLHDEQPISMRPPMSVRLKVISTEEAVKGDTVSGAKKPAQVETGVTVMVPLFVKAGEIITINPETGQYGERVKE</sequence>
<dbReference type="InterPro" id="IPR013852">
    <property type="entry name" value="Transl_elong_P/YeiP_CS"/>
</dbReference>
<dbReference type="NCBIfam" id="TIGR00038">
    <property type="entry name" value="efp"/>
    <property type="match status" value="1"/>
</dbReference>
<dbReference type="InterPro" id="IPR001059">
    <property type="entry name" value="Transl_elong_P/YeiP_cen"/>
</dbReference>
<evidence type="ECO:0000256" key="5">
    <source>
        <dbReference type="ARBA" id="ARBA00022768"/>
    </source>
</evidence>
<dbReference type="GO" id="GO:0003746">
    <property type="term" value="F:translation elongation factor activity"/>
    <property type="evidence" value="ECO:0007669"/>
    <property type="project" value="UniProtKB-UniRule"/>
</dbReference>
<dbReference type="HAMAP" id="MF_00141">
    <property type="entry name" value="EF_P"/>
    <property type="match status" value="1"/>
</dbReference>
<dbReference type="CDD" id="cd05794">
    <property type="entry name" value="S1_EF-P_repeat_2"/>
    <property type="match status" value="1"/>
</dbReference>
<dbReference type="InterPro" id="IPR012340">
    <property type="entry name" value="NA-bd_OB-fold"/>
</dbReference>
<evidence type="ECO:0000256" key="8">
    <source>
        <dbReference type="NCBIfam" id="TIGR00038"/>
    </source>
</evidence>
<dbReference type="PANTHER" id="PTHR30053">
    <property type="entry name" value="ELONGATION FACTOR P"/>
    <property type="match status" value="1"/>
</dbReference>
<dbReference type="FunFam" id="2.40.50.140:FF:000009">
    <property type="entry name" value="Elongation factor P"/>
    <property type="match status" value="1"/>
</dbReference>
<comment type="function">
    <text evidence="7">Involved in peptide bond synthesis. Stimulates efficient translation and peptide-bond synthesis on native or reconstituted 70S ribosomes in vitro. Probably functions indirectly by altering the affinity of the ribosome for aminoacyl-tRNA, thus increasing their reactivity as acceptors for peptidyl transferase.</text>
</comment>
<dbReference type="InterPro" id="IPR014722">
    <property type="entry name" value="Rib_uL2_dom2"/>
</dbReference>
<dbReference type="InterPro" id="IPR008991">
    <property type="entry name" value="Translation_prot_SH3-like_sf"/>
</dbReference>
<dbReference type="Pfam" id="PF01132">
    <property type="entry name" value="EFP"/>
    <property type="match status" value="1"/>
</dbReference>
<dbReference type="Gene3D" id="2.40.50.140">
    <property type="entry name" value="Nucleic acid-binding proteins"/>
    <property type="match status" value="2"/>
</dbReference>
<proteinExistence type="inferred from homology"/>
<dbReference type="InterPro" id="IPR013185">
    <property type="entry name" value="Transl_elong_KOW-like"/>
</dbReference>
<reference evidence="13" key="1">
    <citation type="submission" date="2017-09" db="EMBL/GenBank/DDBJ databases">
        <title>Depth-based differentiation of microbial function through sediment-hosted aquifers and enrichment of novel symbionts in the deep terrestrial subsurface.</title>
        <authorList>
            <person name="Probst A.J."/>
            <person name="Ladd B."/>
            <person name="Jarett J.K."/>
            <person name="Geller-Mcgrath D.E."/>
            <person name="Sieber C.M.K."/>
            <person name="Emerson J.B."/>
            <person name="Anantharaman K."/>
            <person name="Thomas B.C."/>
            <person name="Malmstrom R."/>
            <person name="Stieglmeier M."/>
            <person name="Klingl A."/>
            <person name="Woyke T."/>
            <person name="Ryan C.M."/>
            <person name="Banfield J.F."/>
        </authorList>
    </citation>
    <scope>NUCLEOTIDE SEQUENCE [LARGE SCALE GENOMIC DNA]</scope>
</reference>
<dbReference type="PROSITE" id="PS01275">
    <property type="entry name" value="EFP"/>
    <property type="match status" value="1"/>
</dbReference>
<dbReference type="NCBIfam" id="NF001810">
    <property type="entry name" value="PRK00529.1"/>
    <property type="match status" value="1"/>
</dbReference>
<evidence type="ECO:0000313" key="12">
    <source>
        <dbReference type="EMBL" id="PIS15593.1"/>
    </source>
</evidence>
<dbReference type="Proteomes" id="UP000231198">
    <property type="component" value="Unassembled WGS sequence"/>
</dbReference>
<keyword evidence="4 7" id="KW-0963">Cytoplasm</keyword>
<protein>
    <recommendedName>
        <fullName evidence="7 8">Elongation factor P</fullName>
        <shortName evidence="7">EF-P</shortName>
    </recommendedName>
</protein>
<evidence type="ECO:0000256" key="7">
    <source>
        <dbReference type="HAMAP-Rule" id="MF_00141"/>
    </source>
</evidence>
<dbReference type="PIRSF" id="PIRSF005901">
    <property type="entry name" value="EF-P"/>
    <property type="match status" value="1"/>
</dbReference>
<dbReference type="GO" id="GO:0043043">
    <property type="term" value="P:peptide biosynthetic process"/>
    <property type="evidence" value="ECO:0007669"/>
    <property type="project" value="InterPro"/>
</dbReference>
<keyword evidence="5 7" id="KW-0251">Elongation factor</keyword>
<feature type="domain" description="Elongation factor P C-terminal" evidence="10">
    <location>
        <begin position="130"/>
        <end position="185"/>
    </location>
</feature>
<dbReference type="EMBL" id="PEZG01000060">
    <property type="protein sequence ID" value="PIS15593.1"/>
    <property type="molecule type" value="Genomic_DNA"/>
</dbReference>
<evidence type="ECO:0000256" key="1">
    <source>
        <dbReference type="ARBA" id="ARBA00004496"/>
    </source>
</evidence>
<dbReference type="Pfam" id="PF08207">
    <property type="entry name" value="EFP_N"/>
    <property type="match status" value="1"/>
</dbReference>
<dbReference type="SMART" id="SM01185">
    <property type="entry name" value="EFP"/>
    <property type="match status" value="1"/>
</dbReference>
<evidence type="ECO:0000256" key="6">
    <source>
        <dbReference type="ARBA" id="ARBA00022917"/>
    </source>
</evidence>
<dbReference type="InterPro" id="IPR020599">
    <property type="entry name" value="Transl_elong_fac_P/YeiP"/>
</dbReference>
<evidence type="ECO:0000256" key="9">
    <source>
        <dbReference type="RuleBase" id="RU004389"/>
    </source>
</evidence>
<evidence type="ECO:0000259" key="10">
    <source>
        <dbReference type="SMART" id="SM00841"/>
    </source>
</evidence>
<comment type="pathway">
    <text evidence="2 7">Protein biosynthesis; polypeptide chain elongation.</text>
</comment>
<dbReference type="SMART" id="SM00841">
    <property type="entry name" value="Elong-fact-P_C"/>
    <property type="match status" value="1"/>
</dbReference>
<dbReference type="InterPro" id="IPR011768">
    <property type="entry name" value="Transl_elongation_fac_P"/>
</dbReference>
<dbReference type="UniPathway" id="UPA00345"/>
<dbReference type="GO" id="GO:0005829">
    <property type="term" value="C:cytosol"/>
    <property type="evidence" value="ECO:0007669"/>
    <property type="project" value="UniProtKB-ARBA"/>
</dbReference>
<evidence type="ECO:0000256" key="3">
    <source>
        <dbReference type="ARBA" id="ARBA00009479"/>
    </source>
</evidence>
<evidence type="ECO:0000256" key="4">
    <source>
        <dbReference type="ARBA" id="ARBA00022490"/>
    </source>
</evidence>
<dbReference type="CDD" id="cd04470">
    <property type="entry name" value="S1_EF-P_repeat_1"/>
    <property type="match status" value="1"/>
</dbReference>
<dbReference type="SUPFAM" id="SSF50104">
    <property type="entry name" value="Translation proteins SH3-like domain"/>
    <property type="match status" value="1"/>
</dbReference>
<dbReference type="PANTHER" id="PTHR30053:SF12">
    <property type="entry name" value="ELONGATION FACTOR P (EF-P) FAMILY PROTEIN"/>
    <property type="match status" value="1"/>
</dbReference>
<keyword evidence="6 7" id="KW-0648">Protein biosynthesis</keyword>
<accession>A0A2H0WSH5</accession>
<name>A0A2H0WSH5_9BACT</name>
<evidence type="ECO:0000259" key="11">
    <source>
        <dbReference type="SMART" id="SM01185"/>
    </source>
</evidence>
<dbReference type="InterPro" id="IPR015365">
    <property type="entry name" value="Elong-fact-P_C"/>
</dbReference>
<comment type="subcellular location">
    <subcellularLocation>
        <location evidence="1 7">Cytoplasm</location>
    </subcellularLocation>
</comment>